<comment type="catalytic activity">
    <reaction evidence="8 10">
        <text>D-xylulose + ATP = D-xylulose 5-phosphate + ADP + H(+)</text>
        <dbReference type="Rhea" id="RHEA:10964"/>
        <dbReference type="ChEBI" id="CHEBI:15378"/>
        <dbReference type="ChEBI" id="CHEBI:17140"/>
        <dbReference type="ChEBI" id="CHEBI:30616"/>
        <dbReference type="ChEBI" id="CHEBI:57737"/>
        <dbReference type="ChEBI" id="CHEBI:456216"/>
        <dbReference type="EC" id="2.7.1.17"/>
    </reaction>
</comment>
<dbReference type="InterPro" id="IPR000577">
    <property type="entry name" value="Carb_kinase_FGGY"/>
</dbReference>
<evidence type="ECO:0000259" key="11">
    <source>
        <dbReference type="Pfam" id="PF00370"/>
    </source>
</evidence>
<gene>
    <name evidence="8 10" type="primary">xylB</name>
    <name evidence="13" type="ORF">BA70_14305</name>
</gene>
<feature type="domain" description="Carbohydrate kinase FGGY N-terminal" evidence="11">
    <location>
        <begin position="3"/>
        <end position="246"/>
    </location>
</feature>
<dbReference type="PANTHER" id="PTHR43095:SF5">
    <property type="entry name" value="XYLULOSE KINASE"/>
    <property type="match status" value="1"/>
</dbReference>
<comment type="caution">
    <text evidence="13">The sequence shown here is derived from an EMBL/GenBank/DDBJ whole genome shotgun (WGS) entry which is preliminary data.</text>
</comment>
<dbReference type="Proteomes" id="UP000028091">
    <property type="component" value="Unassembled WGS sequence"/>
</dbReference>
<dbReference type="GO" id="GO:0005524">
    <property type="term" value="F:ATP binding"/>
    <property type="evidence" value="ECO:0007669"/>
    <property type="project" value="UniProtKB-UniRule"/>
</dbReference>
<evidence type="ECO:0000256" key="1">
    <source>
        <dbReference type="ARBA" id="ARBA00009156"/>
    </source>
</evidence>
<dbReference type="PANTHER" id="PTHR43095">
    <property type="entry name" value="SUGAR KINASE"/>
    <property type="match status" value="1"/>
</dbReference>
<comment type="similarity">
    <text evidence="1 8 9">Belongs to the FGGY kinase family.</text>
</comment>
<dbReference type="PIRSF" id="PIRSF000538">
    <property type="entry name" value="GlpK"/>
    <property type="match status" value="1"/>
</dbReference>
<comment type="function">
    <text evidence="8">Catalyzes the phosphorylation of D-xylulose to D-xylulose 5-phosphate.</text>
</comment>
<dbReference type="HAMAP" id="MF_02220">
    <property type="entry name" value="XylB"/>
    <property type="match status" value="1"/>
</dbReference>
<dbReference type="NCBIfam" id="TIGR01312">
    <property type="entry name" value="XylB"/>
    <property type="match status" value="1"/>
</dbReference>
<dbReference type="InterPro" id="IPR043129">
    <property type="entry name" value="ATPase_NBD"/>
</dbReference>
<evidence type="ECO:0000259" key="12">
    <source>
        <dbReference type="Pfam" id="PF02782"/>
    </source>
</evidence>
<evidence type="ECO:0000256" key="5">
    <source>
        <dbReference type="ARBA" id="ARBA00022777"/>
    </source>
</evidence>
<evidence type="ECO:0000256" key="6">
    <source>
        <dbReference type="ARBA" id="ARBA00022840"/>
    </source>
</evidence>
<proteinExistence type="inferred from homology"/>
<dbReference type="CDD" id="cd07808">
    <property type="entry name" value="ASKHA_NBD_FGGY_EcXK-like"/>
    <property type="match status" value="1"/>
</dbReference>
<evidence type="ECO:0000256" key="4">
    <source>
        <dbReference type="ARBA" id="ARBA00022741"/>
    </source>
</evidence>
<keyword evidence="4 8" id="KW-0547">Nucleotide-binding</keyword>
<dbReference type="eggNOG" id="COG1070">
    <property type="taxonomic scope" value="Bacteria"/>
</dbReference>
<reference evidence="13 14" key="1">
    <citation type="submission" date="2012-09" db="EMBL/GenBank/DDBJ databases">
        <title>Genome Sequence of Bacillus sp. DW5-4.</title>
        <authorList>
            <person name="Lai Q."/>
            <person name="Liu Y."/>
            <person name="Shao Z."/>
        </authorList>
    </citation>
    <scope>NUCLEOTIDE SEQUENCE [LARGE SCALE GENOMIC DNA]</scope>
    <source>
        <strain evidence="13 14">DW5-4</strain>
    </source>
</reference>
<dbReference type="InterPro" id="IPR006000">
    <property type="entry name" value="Xylulokinase"/>
</dbReference>
<evidence type="ECO:0000256" key="8">
    <source>
        <dbReference type="HAMAP-Rule" id="MF_02220"/>
    </source>
</evidence>
<feature type="binding site" evidence="8">
    <location>
        <begin position="81"/>
        <end position="82"/>
    </location>
    <ligand>
        <name>substrate</name>
    </ligand>
</feature>
<evidence type="ECO:0000256" key="2">
    <source>
        <dbReference type="ARBA" id="ARBA00022629"/>
    </source>
</evidence>
<dbReference type="PROSITE" id="PS00445">
    <property type="entry name" value="FGGY_KINASES_2"/>
    <property type="match status" value="1"/>
</dbReference>
<dbReference type="Pfam" id="PF02782">
    <property type="entry name" value="FGGY_C"/>
    <property type="match status" value="1"/>
</dbReference>
<dbReference type="RefSeq" id="WP_034319318.1">
    <property type="nucleotide sequence ID" value="NZ_JOTP01000004.1"/>
</dbReference>
<dbReference type="GO" id="GO:0004856">
    <property type="term" value="F:D-xylulokinase activity"/>
    <property type="evidence" value="ECO:0007669"/>
    <property type="project" value="UniProtKB-UniRule"/>
</dbReference>
<evidence type="ECO:0000313" key="14">
    <source>
        <dbReference type="Proteomes" id="UP000028091"/>
    </source>
</evidence>
<organism evidence="13 14">
    <name type="scientific">Bacillus zhangzhouensis</name>
    <dbReference type="NCBI Taxonomy" id="1178540"/>
    <lineage>
        <taxon>Bacteria</taxon>
        <taxon>Bacillati</taxon>
        <taxon>Bacillota</taxon>
        <taxon>Bacilli</taxon>
        <taxon>Bacillales</taxon>
        <taxon>Bacillaceae</taxon>
        <taxon>Bacillus</taxon>
    </lineage>
</organism>
<feature type="active site" description="Proton acceptor" evidence="8">
    <location>
        <position position="239"/>
    </location>
</feature>
<sequence length="499" mass="55149">MKYVMGIDLGTSGVKAILVDENGKVCCETSKPYRLIQDKPGYCEQHPEDWVEQTIAAMRELMARQPAHSRQVEGISFSGQMHGLVLLDESRQVLRPAILWNDTRTTEQCTRITKKLGDRLQKITKNQALEGFTLPKLLWMKEHEPNIDQQIDLFLLPKDYVRFRLTGAIHIDYSDAAGTLLLDIGKQTWSEEICQAFDIPSQICPPLVSSEAEVGTLLPQVARETGIKEGAKVFAGGADNACGAIGAGILSSGHTLCSIGTSGVILSYEEDHERELQGNLHLFHHAKKDAFYTMGVTLSAGYSLDWTKSLLAPEESFQALLEGVADVAPGANGLLFTPYLVGERTPYADSIIRGSLIGLDSRHERAHMVRAVLEGITFSLNESIALFRQAGKRIDSIVSIGGGARSQTWLQMQADIFQAEVIQLKNEQGPALGAAMLAAVGCGWYPSLEACADQFIHQAAVYEPNQQRVDVYAHLFRLYQSIYTKTRDIHVDLKQYRSI</sequence>
<name>A0A081LE17_9BACI</name>
<dbReference type="EC" id="2.7.1.17" evidence="8 10"/>
<keyword evidence="2 8" id="KW-0859">Xylose metabolism</keyword>
<feature type="site" description="Important for activity" evidence="8">
    <location>
        <position position="8"/>
    </location>
</feature>
<dbReference type="InterPro" id="IPR050406">
    <property type="entry name" value="FGGY_Carb_Kinase"/>
</dbReference>
<keyword evidence="7 8" id="KW-0119">Carbohydrate metabolism</keyword>
<keyword evidence="14" id="KW-1185">Reference proteome</keyword>
<evidence type="ECO:0000256" key="10">
    <source>
        <dbReference type="RuleBase" id="RU364073"/>
    </source>
</evidence>
<dbReference type="OrthoDB" id="9805576at2"/>
<dbReference type="InterPro" id="IPR018483">
    <property type="entry name" value="Carb_kinase_FGGY_CS"/>
</dbReference>
<keyword evidence="6 8" id="KW-0067">ATP-binding</keyword>
<dbReference type="InterPro" id="IPR018485">
    <property type="entry name" value="FGGY_C"/>
</dbReference>
<evidence type="ECO:0000256" key="9">
    <source>
        <dbReference type="RuleBase" id="RU003733"/>
    </source>
</evidence>
<dbReference type="Pfam" id="PF00370">
    <property type="entry name" value="FGGY_N"/>
    <property type="match status" value="1"/>
</dbReference>
<dbReference type="Gene3D" id="3.30.420.40">
    <property type="match status" value="2"/>
</dbReference>
<keyword evidence="3 8" id="KW-0808">Transferase</keyword>
<feature type="domain" description="Carbohydrate kinase FGGY C-terminal" evidence="12">
    <location>
        <begin position="256"/>
        <end position="441"/>
    </location>
</feature>
<evidence type="ECO:0000256" key="3">
    <source>
        <dbReference type="ARBA" id="ARBA00022679"/>
    </source>
</evidence>
<dbReference type="PROSITE" id="PS00933">
    <property type="entry name" value="FGGY_KINASES_1"/>
    <property type="match status" value="1"/>
</dbReference>
<evidence type="ECO:0000313" key="13">
    <source>
        <dbReference type="EMBL" id="KEP27493.1"/>
    </source>
</evidence>
<dbReference type="InterPro" id="IPR018484">
    <property type="entry name" value="FGGY_N"/>
</dbReference>
<accession>A0A081LE17</accession>
<protein>
    <recommendedName>
        <fullName evidence="8 10">Xylulose kinase</fullName>
        <shortName evidence="8 10">Xylulokinase</shortName>
        <ecNumber evidence="8 10">2.7.1.17</ecNumber>
    </recommendedName>
</protein>
<dbReference type="GO" id="GO:0005998">
    <property type="term" value="P:xylulose catabolic process"/>
    <property type="evidence" value="ECO:0007669"/>
    <property type="project" value="UniProtKB-UniRule"/>
</dbReference>
<dbReference type="AlphaFoldDB" id="A0A081LE17"/>
<keyword evidence="5 8" id="KW-0418">Kinase</keyword>
<dbReference type="SUPFAM" id="SSF53067">
    <property type="entry name" value="Actin-like ATPase domain"/>
    <property type="match status" value="2"/>
</dbReference>
<dbReference type="EMBL" id="JOTP01000004">
    <property type="protein sequence ID" value="KEP27493.1"/>
    <property type="molecule type" value="Genomic_DNA"/>
</dbReference>
<evidence type="ECO:0000256" key="7">
    <source>
        <dbReference type="ARBA" id="ARBA00023277"/>
    </source>
</evidence>
<dbReference type="GO" id="GO:0042732">
    <property type="term" value="P:D-xylose metabolic process"/>
    <property type="evidence" value="ECO:0007669"/>
    <property type="project" value="UniProtKB-KW"/>
</dbReference>